<organism evidence="1 2">
    <name type="scientific">Caerostris darwini</name>
    <dbReference type="NCBI Taxonomy" id="1538125"/>
    <lineage>
        <taxon>Eukaryota</taxon>
        <taxon>Metazoa</taxon>
        <taxon>Ecdysozoa</taxon>
        <taxon>Arthropoda</taxon>
        <taxon>Chelicerata</taxon>
        <taxon>Arachnida</taxon>
        <taxon>Araneae</taxon>
        <taxon>Araneomorphae</taxon>
        <taxon>Entelegynae</taxon>
        <taxon>Araneoidea</taxon>
        <taxon>Araneidae</taxon>
        <taxon>Caerostris</taxon>
    </lineage>
</organism>
<evidence type="ECO:0000313" key="1">
    <source>
        <dbReference type="EMBL" id="GIY42171.1"/>
    </source>
</evidence>
<reference evidence="1 2" key="1">
    <citation type="submission" date="2021-06" db="EMBL/GenBank/DDBJ databases">
        <title>Caerostris darwini draft genome.</title>
        <authorList>
            <person name="Kono N."/>
            <person name="Arakawa K."/>
        </authorList>
    </citation>
    <scope>NUCLEOTIDE SEQUENCE [LARGE SCALE GENOMIC DNA]</scope>
</reference>
<accession>A0AAV4T9L1</accession>
<keyword evidence="2" id="KW-1185">Reference proteome</keyword>
<sequence length="124" mass="14501">MAIPGLYHSKFLLEVPNRILHDTGESLGSFPHVRLRPRFPPRAVHTERLLISPHAMLLTRLSSPFLRSQSLRRSHYLSNRPPVRGQVKIIRLLFKRVSNLHTDLSDYSNEDYSIHQDIVLRVRF</sequence>
<evidence type="ECO:0000313" key="2">
    <source>
        <dbReference type="Proteomes" id="UP001054837"/>
    </source>
</evidence>
<name>A0AAV4T9L1_9ARAC</name>
<dbReference type="Proteomes" id="UP001054837">
    <property type="component" value="Unassembled WGS sequence"/>
</dbReference>
<proteinExistence type="predicted"/>
<protein>
    <submittedName>
        <fullName evidence="1">Uncharacterized protein</fullName>
    </submittedName>
</protein>
<comment type="caution">
    <text evidence="1">The sequence shown here is derived from an EMBL/GenBank/DDBJ whole genome shotgun (WGS) entry which is preliminary data.</text>
</comment>
<dbReference type="AlphaFoldDB" id="A0AAV4T9L1"/>
<dbReference type="EMBL" id="BPLQ01009159">
    <property type="protein sequence ID" value="GIY42171.1"/>
    <property type="molecule type" value="Genomic_DNA"/>
</dbReference>
<gene>
    <name evidence="1" type="ORF">CDAR_589301</name>
</gene>